<organism evidence="1 2">
    <name type="scientific">Clydaea vesicula</name>
    <dbReference type="NCBI Taxonomy" id="447962"/>
    <lineage>
        <taxon>Eukaryota</taxon>
        <taxon>Fungi</taxon>
        <taxon>Fungi incertae sedis</taxon>
        <taxon>Chytridiomycota</taxon>
        <taxon>Chytridiomycota incertae sedis</taxon>
        <taxon>Chytridiomycetes</taxon>
        <taxon>Lobulomycetales</taxon>
        <taxon>Lobulomycetaceae</taxon>
        <taxon>Clydaea</taxon>
    </lineage>
</organism>
<keyword evidence="2" id="KW-1185">Reference proteome</keyword>
<proteinExistence type="predicted"/>
<accession>A0AAD5XUF3</accession>
<reference evidence="1" key="1">
    <citation type="submission" date="2020-05" db="EMBL/GenBank/DDBJ databases">
        <title>Phylogenomic resolution of chytrid fungi.</title>
        <authorList>
            <person name="Stajich J.E."/>
            <person name="Amses K."/>
            <person name="Simmons R."/>
            <person name="Seto K."/>
            <person name="Myers J."/>
            <person name="Bonds A."/>
            <person name="Quandt C.A."/>
            <person name="Barry K."/>
            <person name="Liu P."/>
            <person name="Grigoriev I."/>
            <person name="Longcore J.E."/>
            <person name="James T.Y."/>
        </authorList>
    </citation>
    <scope>NUCLEOTIDE SEQUENCE</scope>
    <source>
        <strain evidence="1">JEL0476</strain>
    </source>
</reference>
<evidence type="ECO:0000313" key="1">
    <source>
        <dbReference type="EMBL" id="KAJ3199811.1"/>
    </source>
</evidence>
<feature type="non-terminal residue" evidence="1">
    <location>
        <position position="1"/>
    </location>
</feature>
<gene>
    <name evidence="1" type="ORF">HK099_003002</name>
</gene>
<dbReference type="AlphaFoldDB" id="A0AAD5XUF3"/>
<dbReference type="Proteomes" id="UP001211065">
    <property type="component" value="Unassembled WGS sequence"/>
</dbReference>
<comment type="caution">
    <text evidence="1">The sequence shown here is derived from an EMBL/GenBank/DDBJ whole genome shotgun (WGS) entry which is preliminary data.</text>
</comment>
<sequence>ISDICNDDLLKIQNAKVKLFTILSQNLKTKRNNKLLLELIKSSVKNNVFNQNIFSLFHRLLKHFSGTKELEEIRFITLLTLDKNWLETCLAICSKDGLTSQNSHLIYFLIVAFDLTKCFFTIKNNFLNEPDVECKVVKKNFSVFLNAFQEFVNEIKVNLSLVSLEYKIIIVVTNRYFFMNR</sequence>
<evidence type="ECO:0000313" key="2">
    <source>
        <dbReference type="Proteomes" id="UP001211065"/>
    </source>
</evidence>
<dbReference type="EMBL" id="JADGJW010002032">
    <property type="protein sequence ID" value="KAJ3199811.1"/>
    <property type="molecule type" value="Genomic_DNA"/>
</dbReference>
<name>A0AAD5XUF3_9FUNG</name>
<protein>
    <submittedName>
        <fullName evidence="1">Uncharacterized protein</fullName>
    </submittedName>
</protein>